<dbReference type="PANTHER" id="PTHR47810">
    <property type="entry name" value="DNA LIGASE"/>
    <property type="match status" value="1"/>
</dbReference>
<evidence type="ECO:0000256" key="5">
    <source>
        <dbReference type="ARBA" id="ARBA00023204"/>
    </source>
</evidence>
<dbReference type="GO" id="GO:0003910">
    <property type="term" value="F:DNA ligase (ATP) activity"/>
    <property type="evidence" value="ECO:0007669"/>
    <property type="project" value="UniProtKB-EC"/>
</dbReference>
<protein>
    <submittedName>
        <fullName evidence="8">DNA ligase</fullName>
    </submittedName>
</protein>
<feature type="domain" description="ATP-dependent DNA ligase family profile" evidence="7">
    <location>
        <begin position="128"/>
        <end position="229"/>
    </location>
</feature>
<dbReference type="InterPro" id="IPR050326">
    <property type="entry name" value="NAD_dep_DNA_ligaseB"/>
</dbReference>
<evidence type="ECO:0000256" key="1">
    <source>
        <dbReference type="ARBA" id="ARBA00001968"/>
    </source>
</evidence>
<dbReference type="AlphaFoldDB" id="A0AAC9U441"/>
<evidence type="ECO:0000313" key="9">
    <source>
        <dbReference type="Proteomes" id="UP000198233"/>
    </source>
</evidence>
<dbReference type="RefSeq" id="WP_088905938.1">
    <property type="nucleotide sequence ID" value="NZ_CP022272.1"/>
</dbReference>
<dbReference type="KEGG" id="smav:CFF01_11410"/>
<proteinExistence type="predicted"/>
<dbReference type="InterPro" id="IPR012340">
    <property type="entry name" value="NA-bd_OB-fold"/>
</dbReference>
<keyword evidence="3" id="KW-0235">DNA replication</keyword>
<evidence type="ECO:0000313" key="8">
    <source>
        <dbReference type="EMBL" id="ASJ98657.1"/>
    </source>
</evidence>
<dbReference type="NCBIfam" id="NF006592">
    <property type="entry name" value="PRK09125.1"/>
    <property type="match status" value="1"/>
</dbReference>
<dbReference type="EMBL" id="CP022272">
    <property type="protein sequence ID" value="ASJ98657.1"/>
    <property type="molecule type" value="Genomic_DNA"/>
</dbReference>
<keyword evidence="4" id="KW-0227">DNA damage</keyword>
<dbReference type="InterPro" id="IPR012310">
    <property type="entry name" value="DNA_ligase_ATP-dep_cent"/>
</dbReference>
<dbReference type="SUPFAM" id="SSF50249">
    <property type="entry name" value="Nucleic acid-binding proteins"/>
    <property type="match status" value="1"/>
</dbReference>
<gene>
    <name evidence="8" type="ORF">CFF01_11410</name>
</gene>
<evidence type="ECO:0000256" key="6">
    <source>
        <dbReference type="ARBA" id="ARBA00034003"/>
    </source>
</evidence>
<dbReference type="InterPro" id="IPR029319">
    <property type="entry name" value="DNA_ligase_OB"/>
</dbReference>
<dbReference type="Pfam" id="PF14743">
    <property type="entry name" value="DNA_ligase_OB_2"/>
    <property type="match status" value="1"/>
</dbReference>
<sequence length="279" mass="31261">MTSISAWSLADNLDDSAGSTVTASQSGLQLAGSKEASHPLYEYLVSEKFDGVRGRWDGARMWTRSGHPIKLPIWFTQGFPNEPLDGELWIKRQGFEEISALVRDSDANPERWRDVKFMVFDYPAILLPFSERYAEALKRYSELSEFLEVIKQSRIEGQEALNRALAELVAQGGEGLMLHHESARYRAGRNGDLVKVKSYQDAEAKVLAHLPGKGKYQGMMGALLVETSKGIRFKIGSGFSDAQRRQPPAIGSTVTYKYYGYTSKGVPRFASFLRIREPL</sequence>
<dbReference type="CDD" id="cd07896">
    <property type="entry name" value="Adenylation_kDNA_ligase_like"/>
    <property type="match status" value="1"/>
</dbReference>
<dbReference type="Gene3D" id="3.30.470.30">
    <property type="entry name" value="DNA ligase/mRNA capping enzyme"/>
    <property type="match status" value="1"/>
</dbReference>
<dbReference type="GO" id="GO:0006281">
    <property type="term" value="P:DNA repair"/>
    <property type="evidence" value="ECO:0007669"/>
    <property type="project" value="UniProtKB-KW"/>
</dbReference>
<dbReference type="PROSITE" id="PS50160">
    <property type="entry name" value="DNA_LIGASE_A3"/>
    <property type="match status" value="1"/>
</dbReference>
<organism evidence="8 9">
    <name type="scientific">Shewanella marisflavi</name>
    <dbReference type="NCBI Taxonomy" id="260364"/>
    <lineage>
        <taxon>Bacteria</taxon>
        <taxon>Pseudomonadati</taxon>
        <taxon>Pseudomonadota</taxon>
        <taxon>Gammaproteobacteria</taxon>
        <taxon>Alteromonadales</taxon>
        <taxon>Shewanellaceae</taxon>
        <taxon>Shewanella</taxon>
    </lineage>
</organism>
<dbReference type="PANTHER" id="PTHR47810:SF1">
    <property type="entry name" value="DNA LIGASE B"/>
    <property type="match status" value="1"/>
</dbReference>
<dbReference type="GO" id="GO:0005524">
    <property type="term" value="F:ATP binding"/>
    <property type="evidence" value="ECO:0007669"/>
    <property type="project" value="InterPro"/>
</dbReference>
<evidence type="ECO:0000256" key="3">
    <source>
        <dbReference type="ARBA" id="ARBA00022705"/>
    </source>
</evidence>
<dbReference type="Gene3D" id="2.40.50.140">
    <property type="entry name" value="Nucleic acid-binding proteins"/>
    <property type="match status" value="1"/>
</dbReference>
<comment type="catalytic activity">
    <reaction evidence="6">
        <text>ATP + (deoxyribonucleotide)n-3'-hydroxyl + 5'-phospho-(deoxyribonucleotide)m = (deoxyribonucleotide)n+m + AMP + diphosphate.</text>
        <dbReference type="EC" id="6.5.1.1"/>
    </reaction>
</comment>
<evidence type="ECO:0000256" key="2">
    <source>
        <dbReference type="ARBA" id="ARBA00022598"/>
    </source>
</evidence>
<reference evidence="8 9" key="1">
    <citation type="submission" date="2017-06" db="EMBL/GenBank/DDBJ databases">
        <title>Complete genome sequence of Shewanella marisflavi EP1 associated with anaerobic 2,4-dinitrotoluene reduction and salt tolerance.</title>
        <authorList>
            <person name="Huang J."/>
        </authorList>
    </citation>
    <scope>NUCLEOTIDE SEQUENCE [LARGE SCALE GENOMIC DNA]</scope>
    <source>
        <strain evidence="8 9">EP1</strain>
    </source>
</reference>
<comment type="cofactor">
    <cofactor evidence="1">
        <name>a divalent metal cation</name>
        <dbReference type="ChEBI" id="CHEBI:60240"/>
    </cofactor>
</comment>
<keyword evidence="5" id="KW-0234">DNA repair</keyword>
<dbReference type="GO" id="GO:0006310">
    <property type="term" value="P:DNA recombination"/>
    <property type="evidence" value="ECO:0007669"/>
    <property type="project" value="InterPro"/>
</dbReference>
<dbReference type="GO" id="GO:0006260">
    <property type="term" value="P:DNA replication"/>
    <property type="evidence" value="ECO:0007669"/>
    <property type="project" value="UniProtKB-KW"/>
</dbReference>
<dbReference type="Proteomes" id="UP000198233">
    <property type="component" value="Chromosome"/>
</dbReference>
<accession>A0AAC9U441</accession>
<dbReference type="Gene3D" id="3.30.1490.70">
    <property type="match status" value="1"/>
</dbReference>
<name>A0AAC9U441_9GAMM</name>
<keyword evidence="2 8" id="KW-0436">Ligase</keyword>
<evidence type="ECO:0000256" key="4">
    <source>
        <dbReference type="ARBA" id="ARBA00022763"/>
    </source>
</evidence>
<dbReference type="Pfam" id="PF01068">
    <property type="entry name" value="DNA_ligase_A_M"/>
    <property type="match status" value="1"/>
</dbReference>
<dbReference type="SUPFAM" id="SSF56091">
    <property type="entry name" value="DNA ligase/mRNA capping enzyme, catalytic domain"/>
    <property type="match status" value="1"/>
</dbReference>
<evidence type="ECO:0000259" key="7">
    <source>
        <dbReference type="PROSITE" id="PS50160"/>
    </source>
</evidence>
<dbReference type="CDD" id="cd08041">
    <property type="entry name" value="OBF_kDNA_ligase_like"/>
    <property type="match status" value="1"/>
</dbReference>